<evidence type="ECO:0000256" key="4">
    <source>
        <dbReference type="ARBA" id="ARBA00022692"/>
    </source>
</evidence>
<dbReference type="GO" id="GO:0006955">
    <property type="term" value="P:immune response"/>
    <property type="evidence" value="ECO:0007669"/>
    <property type="project" value="InterPro"/>
</dbReference>
<keyword evidence="4 11" id="KW-0812">Transmembrane</keyword>
<evidence type="ECO:0000256" key="9">
    <source>
        <dbReference type="ARBA" id="ARBA00023170"/>
    </source>
</evidence>
<keyword evidence="6" id="KW-0677">Repeat</keyword>
<evidence type="ECO:0000259" key="12">
    <source>
        <dbReference type="PROSITE" id="PS50104"/>
    </source>
</evidence>
<dbReference type="InterPro" id="IPR000157">
    <property type="entry name" value="TIR_dom"/>
</dbReference>
<dbReference type="InterPro" id="IPR032675">
    <property type="entry name" value="LRR_dom_sf"/>
</dbReference>
<keyword evidence="5" id="KW-0732">Signal</keyword>
<evidence type="ECO:0000313" key="13">
    <source>
        <dbReference type="EMBL" id="VDI40905.1"/>
    </source>
</evidence>
<comment type="similarity">
    <text evidence="2">Belongs to the Toll-like receptor family.</text>
</comment>
<dbReference type="EMBL" id="UYJE01005846">
    <property type="protein sequence ID" value="VDI40905.1"/>
    <property type="molecule type" value="Genomic_DNA"/>
</dbReference>
<keyword evidence="10" id="KW-0325">Glycoprotein</keyword>
<protein>
    <submittedName>
        <fullName evidence="13">Toll-like receptor 7</fullName>
    </submittedName>
</protein>
<evidence type="ECO:0000256" key="5">
    <source>
        <dbReference type="ARBA" id="ARBA00022729"/>
    </source>
</evidence>
<dbReference type="OrthoDB" id="6105302at2759"/>
<dbReference type="InterPro" id="IPR001611">
    <property type="entry name" value="Leu-rich_rpt"/>
</dbReference>
<evidence type="ECO:0000256" key="3">
    <source>
        <dbReference type="ARBA" id="ARBA00022614"/>
    </source>
</evidence>
<dbReference type="Gene3D" id="3.80.10.10">
    <property type="entry name" value="Ribonuclease Inhibitor"/>
    <property type="match status" value="3"/>
</dbReference>
<dbReference type="Pfam" id="PF13855">
    <property type="entry name" value="LRR_8"/>
    <property type="match status" value="1"/>
</dbReference>
<dbReference type="GO" id="GO:0002224">
    <property type="term" value="P:toll-like receptor signaling pathway"/>
    <property type="evidence" value="ECO:0007669"/>
    <property type="project" value="InterPro"/>
</dbReference>
<proteinExistence type="inferred from homology"/>
<dbReference type="GO" id="GO:0005886">
    <property type="term" value="C:plasma membrane"/>
    <property type="evidence" value="ECO:0007669"/>
    <property type="project" value="TreeGrafter"/>
</dbReference>
<keyword evidence="7 11" id="KW-1133">Transmembrane helix</keyword>
<dbReference type="InterPro" id="IPR003591">
    <property type="entry name" value="Leu-rich_rpt_typical-subtyp"/>
</dbReference>
<dbReference type="GO" id="GO:0004888">
    <property type="term" value="F:transmembrane signaling receptor activity"/>
    <property type="evidence" value="ECO:0007669"/>
    <property type="project" value="InterPro"/>
</dbReference>
<dbReference type="PANTHER" id="PTHR24365:SF541">
    <property type="entry name" value="PROTEIN TOLL-RELATED"/>
    <property type="match status" value="1"/>
</dbReference>
<sequence>MDFHTVPRHIPTNTTILDLSSNNIALLHNETFIQLAKLRTLIIHTSRLRHIDVNAFKGLANLQTLDLSANFLDVGSLPMCVFNSTPNLLNLQLSDNTFSEEYPDNSLSFLSSLQSLSINGIRNGRFGDGFKYLKKLKILHFKPCFITHLTNETFLVFDNLPIEDIAISCAIRKVEYGTLAPFKSLNVLKLSYNSLIRLSDLIPILIPLKDRNMSEIDLSYNYRARTGSDILTPEHFTILGQICVKSLILAKNQISVIRSGSISSIKYKNCLEHLDLSRNNIYGDTGSALELFQLTGLKTIDASQQDLLSPWNVGSLSRNISPKTSKFLMFPDNNVSEVFKRGSTIYTFPLPPNLEEIFAERIVIKALHLANVNVTHGRKLRVLDLNWTPFKSCTGRLRGIDHLEILKVSGFNCSLIDLSVFQSFKKLKVLESRSANLSRGLQEDKDGKILKGLIELQQIDFSANQFKYLNPLLFKSQYKSLLKLILSSNILTEINMKFSKFSKLNYIDLSDNRIRYLERGTTKELDVLNIKSMNKLELLLQGNIFECNCDSLHFIAWLHFTNVTLDNGGNYSCRYFDGSYKTTAFAFQNLHDIKTMCVSKVWLIFSVLLSVLLIIIIVASSIAYKYRITLQYWYLTIRRKYRHYSKLEGESKEYRYSAFVAYHNADYKWVCGPLSTFLEKEKEQSLCLHHRDFLAGNLIADNIVEAVSQSRKVILVISETFLESSWCEFELDMARMQMFQESRNMLIVILVQNIPAQSMPKSLLRIWNKVTCLEAYDSDILIENDNFEHIFWNRLYEAVLL</sequence>
<dbReference type="SMART" id="SM00255">
    <property type="entry name" value="TIR"/>
    <property type="match status" value="1"/>
</dbReference>
<name>A0A8B6EW13_MYTGA</name>
<evidence type="ECO:0000256" key="8">
    <source>
        <dbReference type="ARBA" id="ARBA00023136"/>
    </source>
</evidence>
<keyword evidence="9 13" id="KW-0675">Receptor</keyword>
<evidence type="ECO:0000256" key="10">
    <source>
        <dbReference type="ARBA" id="ARBA00023180"/>
    </source>
</evidence>
<organism evidence="13 14">
    <name type="scientific">Mytilus galloprovincialis</name>
    <name type="common">Mediterranean mussel</name>
    <dbReference type="NCBI Taxonomy" id="29158"/>
    <lineage>
        <taxon>Eukaryota</taxon>
        <taxon>Metazoa</taxon>
        <taxon>Spiralia</taxon>
        <taxon>Lophotrochozoa</taxon>
        <taxon>Mollusca</taxon>
        <taxon>Bivalvia</taxon>
        <taxon>Autobranchia</taxon>
        <taxon>Pteriomorphia</taxon>
        <taxon>Mytilida</taxon>
        <taxon>Mytiloidea</taxon>
        <taxon>Mytilidae</taxon>
        <taxon>Mytilinae</taxon>
        <taxon>Mytilus</taxon>
    </lineage>
</organism>
<evidence type="ECO:0000256" key="2">
    <source>
        <dbReference type="ARBA" id="ARBA00009634"/>
    </source>
</evidence>
<dbReference type="PROSITE" id="PS50104">
    <property type="entry name" value="TIR"/>
    <property type="match status" value="1"/>
</dbReference>
<dbReference type="Proteomes" id="UP000596742">
    <property type="component" value="Unassembled WGS sequence"/>
</dbReference>
<dbReference type="Pfam" id="PF01582">
    <property type="entry name" value="TIR"/>
    <property type="match status" value="1"/>
</dbReference>
<dbReference type="SUPFAM" id="SSF52058">
    <property type="entry name" value="L domain-like"/>
    <property type="match status" value="2"/>
</dbReference>
<dbReference type="InterPro" id="IPR035897">
    <property type="entry name" value="Toll_tir_struct_dom_sf"/>
</dbReference>
<reference evidence="13" key="1">
    <citation type="submission" date="2018-11" db="EMBL/GenBank/DDBJ databases">
        <authorList>
            <person name="Alioto T."/>
            <person name="Alioto T."/>
        </authorList>
    </citation>
    <scope>NUCLEOTIDE SEQUENCE</scope>
</reference>
<dbReference type="PIRSF" id="PIRSF037595">
    <property type="entry name" value="Toll-like_receptor"/>
    <property type="match status" value="1"/>
</dbReference>
<dbReference type="PANTHER" id="PTHR24365">
    <property type="entry name" value="TOLL-LIKE RECEPTOR"/>
    <property type="match status" value="1"/>
</dbReference>
<dbReference type="SUPFAM" id="SSF52200">
    <property type="entry name" value="Toll/Interleukin receptor TIR domain"/>
    <property type="match status" value="1"/>
</dbReference>
<dbReference type="InterPro" id="IPR017241">
    <property type="entry name" value="Toll-like_receptor"/>
</dbReference>
<accession>A0A8B6EW13</accession>
<dbReference type="PRINTS" id="PR01537">
    <property type="entry name" value="INTRLKN1R1F"/>
</dbReference>
<keyword evidence="14" id="KW-1185">Reference proteome</keyword>
<gene>
    <name evidence="13" type="ORF">MGAL_10B019356</name>
</gene>
<dbReference type="SMART" id="SM00369">
    <property type="entry name" value="LRR_TYP"/>
    <property type="match status" value="6"/>
</dbReference>
<feature type="transmembrane region" description="Helical" evidence="11">
    <location>
        <begin position="601"/>
        <end position="624"/>
    </location>
</feature>
<dbReference type="Gene3D" id="3.40.50.10140">
    <property type="entry name" value="Toll/interleukin-1 receptor homology (TIR) domain"/>
    <property type="match status" value="1"/>
</dbReference>
<feature type="domain" description="TIR" evidence="12">
    <location>
        <begin position="654"/>
        <end position="799"/>
    </location>
</feature>
<keyword evidence="3" id="KW-0433">Leucine-rich repeat</keyword>
<evidence type="ECO:0000256" key="7">
    <source>
        <dbReference type="ARBA" id="ARBA00022989"/>
    </source>
</evidence>
<keyword evidence="8 11" id="KW-0472">Membrane</keyword>
<evidence type="ECO:0000313" key="14">
    <source>
        <dbReference type="Proteomes" id="UP000596742"/>
    </source>
</evidence>
<evidence type="ECO:0000256" key="1">
    <source>
        <dbReference type="ARBA" id="ARBA00004479"/>
    </source>
</evidence>
<evidence type="ECO:0000256" key="11">
    <source>
        <dbReference type="SAM" id="Phobius"/>
    </source>
</evidence>
<comment type="caution">
    <text evidence="13">The sequence shown here is derived from an EMBL/GenBank/DDBJ whole genome shotgun (WGS) entry which is preliminary data.</text>
</comment>
<dbReference type="AlphaFoldDB" id="A0A8B6EW13"/>
<comment type="subcellular location">
    <subcellularLocation>
        <location evidence="1">Membrane</location>
        <topology evidence="1">Single-pass type I membrane protein</topology>
    </subcellularLocation>
</comment>
<evidence type="ECO:0000256" key="6">
    <source>
        <dbReference type="ARBA" id="ARBA00022737"/>
    </source>
</evidence>